<sequence>MHAPSITVPIRRLLLAALAALVLLPALGMALGEPRAYATAGIVLAAVWLAMAAVGLLRQRRGPGND</sequence>
<organism evidence="2 3">
    <name type="scientific">Novilysobacter selenitireducens</name>
    <dbReference type="NCBI Taxonomy" id="2872639"/>
    <lineage>
        <taxon>Bacteria</taxon>
        <taxon>Pseudomonadati</taxon>
        <taxon>Pseudomonadota</taxon>
        <taxon>Gammaproteobacteria</taxon>
        <taxon>Lysobacterales</taxon>
        <taxon>Lysobacteraceae</taxon>
        <taxon>Novilysobacter</taxon>
    </lineage>
</organism>
<dbReference type="PROSITE" id="PS51318">
    <property type="entry name" value="TAT"/>
    <property type="match status" value="1"/>
</dbReference>
<keyword evidence="3" id="KW-1185">Reference proteome</keyword>
<comment type="caution">
    <text evidence="2">The sequence shown here is derived from an EMBL/GenBank/DDBJ whole genome shotgun (WGS) entry which is preliminary data.</text>
</comment>
<name>A0ABS7T928_9GAMM</name>
<evidence type="ECO:0000313" key="2">
    <source>
        <dbReference type="EMBL" id="MBZ4040390.1"/>
    </source>
</evidence>
<evidence type="ECO:0000256" key="1">
    <source>
        <dbReference type="SAM" id="Phobius"/>
    </source>
</evidence>
<evidence type="ECO:0000313" key="3">
    <source>
        <dbReference type="Proteomes" id="UP001430954"/>
    </source>
</evidence>
<protein>
    <submittedName>
        <fullName evidence="2">Uncharacterized protein</fullName>
    </submittedName>
</protein>
<gene>
    <name evidence="2" type="ORF">K6753_12700</name>
</gene>
<keyword evidence="1" id="KW-1133">Transmembrane helix</keyword>
<keyword evidence="1" id="KW-0812">Transmembrane</keyword>
<dbReference type="RefSeq" id="WP_223676840.1">
    <property type="nucleotide sequence ID" value="NZ_JAINZW010000006.1"/>
</dbReference>
<proteinExistence type="predicted"/>
<dbReference type="InterPro" id="IPR006311">
    <property type="entry name" value="TAT_signal"/>
</dbReference>
<dbReference type="EMBL" id="JAINZW010000006">
    <property type="protein sequence ID" value="MBZ4040390.1"/>
    <property type="molecule type" value="Genomic_DNA"/>
</dbReference>
<keyword evidence="1" id="KW-0472">Membrane</keyword>
<accession>A0ABS7T928</accession>
<reference evidence="2 3" key="1">
    <citation type="submission" date="2021-09" db="EMBL/GenBank/DDBJ databases">
        <title>Lysobacter sp. 13A isolated from the river sediment.</title>
        <authorList>
            <person name="Liu H."/>
            <person name="Li S."/>
            <person name="Mao S."/>
        </authorList>
    </citation>
    <scope>NUCLEOTIDE SEQUENCE [LARGE SCALE GENOMIC DNA]</scope>
    <source>
        <strain evidence="2 3">13A</strain>
    </source>
</reference>
<dbReference type="Proteomes" id="UP001430954">
    <property type="component" value="Unassembled WGS sequence"/>
</dbReference>
<feature type="transmembrane region" description="Helical" evidence="1">
    <location>
        <begin position="38"/>
        <end position="57"/>
    </location>
</feature>